<feature type="compositionally biased region" description="Gly residues" evidence="3">
    <location>
        <begin position="30"/>
        <end position="48"/>
    </location>
</feature>
<feature type="region of interest" description="Disordered" evidence="3">
    <location>
        <begin position="1"/>
        <end position="67"/>
    </location>
</feature>
<dbReference type="CDD" id="cd11301">
    <property type="entry name" value="Fut1_Fut2_like"/>
    <property type="match status" value="1"/>
</dbReference>
<accession>A0ABW2B625</accession>
<evidence type="ECO:0000256" key="3">
    <source>
        <dbReference type="SAM" id="MobiDB-lite"/>
    </source>
</evidence>
<dbReference type="Proteomes" id="UP001596353">
    <property type="component" value="Unassembled WGS sequence"/>
</dbReference>
<organism evidence="4 5">
    <name type="scientific">Sulfitobacter porphyrae</name>
    <dbReference type="NCBI Taxonomy" id="1246864"/>
    <lineage>
        <taxon>Bacteria</taxon>
        <taxon>Pseudomonadati</taxon>
        <taxon>Pseudomonadota</taxon>
        <taxon>Alphaproteobacteria</taxon>
        <taxon>Rhodobacterales</taxon>
        <taxon>Roseobacteraceae</taxon>
        <taxon>Sulfitobacter</taxon>
    </lineage>
</organism>
<dbReference type="PANTHER" id="PTHR11927">
    <property type="entry name" value="GALACTOSIDE 2-L-FUCOSYLTRANSFERASE"/>
    <property type="match status" value="1"/>
</dbReference>
<dbReference type="EMBL" id="JBHSWG010000001">
    <property type="protein sequence ID" value="MFC6761170.1"/>
    <property type="molecule type" value="Genomic_DNA"/>
</dbReference>
<keyword evidence="5" id="KW-1185">Reference proteome</keyword>
<comment type="caution">
    <text evidence="4">The sequence shown here is derived from an EMBL/GenBank/DDBJ whole genome shotgun (WGS) entry which is preliminary data.</text>
</comment>
<dbReference type="Pfam" id="PF01531">
    <property type="entry name" value="Glyco_transf_11"/>
    <property type="match status" value="1"/>
</dbReference>
<feature type="compositionally biased region" description="Low complexity" evidence="3">
    <location>
        <begin position="57"/>
        <end position="67"/>
    </location>
</feature>
<evidence type="ECO:0000256" key="2">
    <source>
        <dbReference type="ARBA" id="ARBA00022679"/>
    </source>
</evidence>
<evidence type="ECO:0000313" key="4">
    <source>
        <dbReference type="EMBL" id="MFC6761170.1"/>
    </source>
</evidence>
<dbReference type="PANTHER" id="PTHR11927:SF9">
    <property type="entry name" value="L-FUCOSYLTRANSFERASE"/>
    <property type="match status" value="1"/>
</dbReference>
<proteinExistence type="predicted"/>
<dbReference type="InterPro" id="IPR002516">
    <property type="entry name" value="Glyco_trans_11"/>
</dbReference>
<evidence type="ECO:0000313" key="5">
    <source>
        <dbReference type="Proteomes" id="UP001596353"/>
    </source>
</evidence>
<gene>
    <name evidence="4" type="ORF">ACFQFQ_19570</name>
</gene>
<reference evidence="5" key="1">
    <citation type="journal article" date="2019" name="Int. J. Syst. Evol. Microbiol.">
        <title>The Global Catalogue of Microorganisms (GCM) 10K type strain sequencing project: providing services to taxonomists for standard genome sequencing and annotation.</title>
        <authorList>
            <consortium name="The Broad Institute Genomics Platform"/>
            <consortium name="The Broad Institute Genome Sequencing Center for Infectious Disease"/>
            <person name="Wu L."/>
            <person name="Ma J."/>
        </authorList>
    </citation>
    <scope>NUCLEOTIDE SEQUENCE [LARGE SCALE GENOMIC DNA]</scope>
    <source>
        <strain evidence="5">CCUG 66188</strain>
    </source>
</reference>
<evidence type="ECO:0000256" key="1">
    <source>
        <dbReference type="ARBA" id="ARBA00022676"/>
    </source>
</evidence>
<name>A0ABW2B625_9RHOB</name>
<keyword evidence="1" id="KW-0328">Glycosyltransferase</keyword>
<keyword evidence="2" id="KW-0808">Transferase</keyword>
<protein>
    <submittedName>
        <fullName evidence="4">Alpha-1,2-fucosyltransferase</fullName>
    </submittedName>
</protein>
<sequence length="285" mass="31437">MVKGNHDLYPPARIPRQPDVSIRGRRATGGASGGAGGARPAPGGGQGAGQPDRDFRPACGRPRAAAPDQDRRRLAYAIWRLLGRSPRLRREQGLGYDPAFEDWGDESYLHGYWQSEKYFAGIRDHLRNVFTMVPPMSPENADMARQIAAGPSVALHVRRGDYVALGATAVCDQAYYDAALAAVTQGLPEAPTVFVFSDDPGWARDNLAVPFDKVVVDLNGRETAHEDMRLMSLCQHNVIANSTFSWWSAWLNAHEGWRVAAPARWFANDHQRNPDILPEDWIAIG</sequence>